<evidence type="ECO:0000313" key="1">
    <source>
        <dbReference type="EMBL" id="ANZ35920.1"/>
    </source>
</evidence>
<dbReference type="Proteomes" id="UP000093053">
    <property type="component" value="Chromosome"/>
</dbReference>
<keyword evidence="2" id="KW-1185">Reference proteome</keyword>
<protein>
    <submittedName>
        <fullName evidence="1">Uncharacterized protein</fullName>
    </submittedName>
</protein>
<proteinExistence type="predicted"/>
<dbReference type="AlphaFoldDB" id="A0A1B2HDW6"/>
<name>A0A1B2HDW6_9PSEU</name>
<dbReference type="RefSeq" id="WP_065914327.1">
    <property type="nucleotide sequence ID" value="NZ_CP016793.1"/>
</dbReference>
<reference evidence="1 2" key="1">
    <citation type="submission" date="2016-07" db="EMBL/GenBank/DDBJ databases">
        <title>Complete genome sequence of the Lentzea guizhouensis DHS C013.</title>
        <authorList>
            <person name="Cao C."/>
        </authorList>
    </citation>
    <scope>NUCLEOTIDE SEQUENCE [LARGE SCALE GENOMIC DNA]</scope>
    <source>
        <strain evidence="1 2">DHS C013</strain>
    </source>
</reference>
<dbReference type="KEGG" id="led:BBK82_07330"/>
<gene>
    <name evidence="1" type="ORF">BBK82_07330</name>
</gene>
<evidence type="ECO:0000313" key="2">
    <source>
        <dbReference type="Proteomes" id="UP000093053"/>
    </source>
</evidence>
<sequence>MFRQRAFRLSHHVYTGETKGRARSPQVPIRGASIAVGGCITGRWIRYSIGQWDAVAVYTPRTPREASSLGRAALRSIEG</sequence>
<organism evidence="1 2">
    <name type="scientific">Lentzea guizhouensis</name>
    <dbReference type="NCBI Taxonomy" id="1586287"/>
    <lineage>
        <taxon>Bacteria</taxon>
        <taxon>Bacillati</taxon>
        <taxon>Actinomycetota</taxon>
        <taxon>Actinomycetes</taxon>
        <taxon>Pseudonocardiales</taxon>
        <taxon>Pseudonocardiaceae</taxon>
        <taxon>Lentzea</taxon>
    </lineage>
</organism>
<accession>A0A1B2HDW6</accession>
<dbReference type="EMBL" id="CP016793">
    <property type="protein sequence ID" value="ANZ35920.1"/>
    <property type="molecule type" value="Genomic_DNA"/>
</dbReference>